<evidence type="ECO:0000256" key="1">
    <source>
        <dbReference type="ARBA" id="ARBA00022598"/>
    </source>
</evidence>
<dbReference type="InterPro" id="IPR004143">
    <property type="entry name" value="BPL_LPL_catalytic"/>
</dbReference>
<accession>A0A4Y7XE74</accession>
<dbReference type="InterPro" id="IPR045864">
    <property type="entry name" value="aa-tRNA-synth_II/BPL/LPL"/>
</dbReference>
<dbReference type="NCBIfam" id="TIGR00121">
    <property type="entry name" value="birA_ligase"/>
    <property type="match status" value="1"/>
</dbReference>
<name>A0A4Y7XE74_9GAMM</name>
<dbReference type="Gene3D" id="2.30.30.100">
    <property type="match status" value="1"/>
</dbReference>
<dbReference type="InterPro" id="IPR003142">
    <property type="entry name" value="BPL_C"/>
</dbReference>
<reference evidence="6 7" key="1">
    <citation type="submission" date="2019-03" db="EMBL/GenBank/DDBJ databases">
        <title>Alkanindiges illinoisensis: a potential pathogenic isolated from ascites of a gastric cancer patient with abdominal metastasis.</title>
        <authorList>
            <person name="Hu X."/>
            <person name="Yang B."/>
            <person name="Yan X."/>
            <person name="Lin L."/>
            <person name="Zhao H."/>
            <person name="Zhou F."/>
            <person name="Su B."/>
            <person name="Chen J."/>
            <person name="Rui Y."/>
            <person name="Wang Q."/>
            <person name="Zheng L."/>
        </authorList>
    </citation>
    <scope>NUCLEOTIDE SEQUENCE [LARGE SCALE GENOMIC DNA]</scope>
    <source>
        <strain evidence="6 7">NFYY 23406</strain>
    </source>
</reference>
<dbReference type="PANTHER" id="PTHR12835">
    <property type="entry name" value="BIOTIN PROTEIN LIGASE"/>
    <property type="match status" value="1"/>
</dbReference>
<dbReference type="STRING" id="1120977.GCA_000619845_02982"/>
<comment type="catalytic activity">
    <reaction evidence="4">
        <text>biotin + L-lysyl-[protein] + ATP = N(6)-biotinyl-L-lysyl-[protein] + AMP + diphosphate + H(+)</text>
        <dbReference type="Rhea" id="RHEA:11756"/>
        <dbReference type="Rhea" id="RHEA-COMP:9752"/>
        <dbReference type="Rhea" id="RHEA-COMP:10505"/>
        <dbReference type="ChEBI" id="CHEBI:15378"/>
        <dbReference type="ChEBI" id="CHEBI:29969"/>
        <dbReference type="ChEBI" id="CHEBI:30616"/>
        <dbReference type="ChEBI" id="CHEBI:33019"/>
        <dbReference type="ChEBI" id="CHEBI:57586"/>
        <dbReference type="ChEBI" id="CHEBI:83144"/>
        <dbReference type="ChEBI" id="CHEBI:456215"/>
        <dbReference type="EC" id="6.3.4.15"/>
    </reaction>
</comment>
<keyword evidence="1 6" id="KW-0436">Ligase</keyword>
<evidence type="ECO:0000313" key="6">
    <source>
        <dbReference type="EMBL" id="TEU29363.1"/>
    </source>
</evidence>
<sequence>MSTPMTIPDHSIPAIPDEQDSRINSLRYGLRLHGVSTIDHVLWLPSTTSTNDVAKAMSGSSALVISNQQQAGRGQAGRIWQSPTGNLYLSLRWTLQHPVSGRLALEVALALVNMPILAHHAGLQIKWPNDLYFNGAKWGGILIEPLHDNQVVIGVGLNLQPMQAQVTDQPVTDLTAITGQALDVAELAVQTTLALIHACQQFDHGSLELPTRFAAFDALLQQQVVVHSPAQTDLHGTIIGIQPDGALLLNTLNGTKVIYSGQVRAV</sequence>
<dbReference type="EC" id="6.3.4.15" evidence="3"/>
<dbReference type="GO" id="GO:0005737">
    <property type="term" value="C:cytoplasm"/>
    <property type="evidence" value="ECO:0007669"/>
    <property type="project" value="TreeGrafter"/>
</dbReference>
<dbReference type="SUPFAM" id="SSF55681">
    <property type="entry name" value="Class II aaRS and biotin synthetases"/>
    <property type="match status" value="1"/>
</dbReference>
<comment type="caution">
    <text evidence="6">The sequence shown here is derived from an EMBL/GenBank/DDBJ whole genome shotgun (WGS) entry which is preliminary data.</text>
</comment>
<keyword evidence="7" id="KW-1185">Reference proteome</keyword>
<dbReference type="GO" id="GO:0004077">
    <property type="term" value="F:biotin--[biotin carboxyl-carrier protein] ligase activity"/>
    <property type="evidence" value="ECO:0007669"/>
    <property type="project" value="UniProtKB-EC"/>
</dbReference>
<dbReference type="Proteomes" id="UP000297834">
    <property type="component" value="Unassembled WGS sequence"/>
</dbReference>
<evidence type="ECO:0000256" key="4">
    <source>
        <dbReference type="ARBA" id="ARBA00047846"/>
    </source>
</evidence>
<dbReference type="InterPro" id="IPR004408">
    <property type="entry name" value="Biotin_CoA_COase_ligase"/>
</dbReference>
<organism evidence="6 7">
    <name type="scientific">Alkanindiges illinoisensis</name>
    <dbReference type="NCBI Taxonomy" id="197183"/>
    <lineage>
        <taxon>Bacteria</taxon>
        <taxon>Pseudomonadati</taxon>
        <taxon>Pseudomonadota</taxon>
        <taxon>Gammaproteobacteria</taxon>
        <taxon>Moraxellales</taxon>
        <taxon>Moraxellaceae</taxon>
        <taxon>Alkanindiges</taxon>
    </lineage>
</organism>
<proteinExistence type="predicted"/>
<dbReference type="CDD" id="cd16442">
    <property type="entry name" value="BPL"/>
    <property type="match status" value="1"/>
</dbReference>
<dbReference type="OrthoDB" id="9807064at2"/>
<protein>
    <recommendedName>
        <fullName evidence="3">biotin--[biotin carboxyl-carrier protein] ligase</fullName>
        <ecNumber evidence="3">6.3.4.15</ecNumber>
    </recommendedName>
</protein>
<dbReference type="Pfam" id="PF03099">
    <property type="entry name" value="BPL_LplA_LipB"/>
    <property type="match status" value="1"/>
</dbReference>
<keyword evidence="2" id="KW-0092">Biotin</keyword>
<evidence type="ECO:0000259" key="5">
    <source>
        <dbReference type="PROSITE" id="PS51733"/>
    </source>
</evidence>
<evidence type="ECO:0000256" key="2">
    <source>
        <dbReference type="ARBA" id="ARBA00023267"/>
    </source>
</evidence>
<dbReference type="PROSITE" id="PS51733">
    <property type="entry name" value="BPL_LPL_CATALYTIC"/>
    <property type="match status" value="1"/>
</dbReference>
<gene>
    <name evidence="6" type="ORF">E2B99_04710</name>
</gene>
<evidence type="ECO:0000256" key="3">
    <source>
        <dbReference type="ARBA" id="ARBA00024227"/>
    </source>
</evidence>
<dbReference type="PANTHER" id="PTHR12835:SF5">
    <property type="entry name" value="BIOTIN--PROTEIN LIGASE"/>
    <property type="match status" value="1"/>
</dbReference>
<dbReference type="AlphaFoldDB" id="A0A4Y7XE74"/>
<dbReference type="Gene3D" id="3.30.930.10">
    <property type="entry name" value="Bira Bifunctional Protein, Domain 2"/>
    <property type="match status" value="1"/>
</dbReference>
<feature type="domain" description="BPL/LPL catalytic" evidence="5">
    <location>
        <begin position="24"/>
        <end position="203"/>
    </location>
</feature>
<evidence type="ECO:0000313" key="7">
    <source>
        <dbReference type="Proteomes" id="UP000297834"/>
    </source>
</evidence>
<dbReference type="EMBL" id="SNTY01000014">
    <property type="protein sequence ID" value="TEU29363.1"/>
    <property type="molecule type" value="Genomic_DNA"/>
</dbReference>
<dbReference type="Pfam" id="PF02237">
    <property type="entry name" value="BPL_C"/>
    <property type="match status" value="1"/>
</dbReference>